<sequence length="220" mass="23489">MTCGVLTHSIFLPNHTGIPTVRDSNGNPQESRETLNFEFDSDVMPGQASGNGPFVVANIGIGLNGRLLRAVIRNRHASVKYYLKCGGNPNVTTPDKRSALHLAVLGGNAKTVKRLLDAGAIPSPLDQLRNSPLHFACQPPQLGMVESLLHAGADPNAGGQPQSVLHCAIMGGSVPLIQRIVDAGADVNVIGFYDYVSSPLSPLGLCFYQENWRNLVPVLF</sequence>
<proteinExistence type="predicted"/>
<dbReference type="Gene3D" id="1.25.40.20">
    <property type="entry name" value="Ankyrin repeat-containing domain"/>
    <property type="match status" value="1"/>
</dbReference>
<dbReference type="SMART" id="SM00248">
    <property type="entry name" value="ANK"/>
    <property type="match status" value="4"/>
</dbReference>
<dbReference type="InterPro" id="IPR002110">
    <property type="entry name" value="Ankyrin_rpt"/>
</dbReference>
<dbReference type="PROSITE" id="PS50297">
    <property type="entry name" value="ANK_REP_REGION"/>
    <property type="match status" value="3"/>
</dbReference>
<organism evidence="4 5">
    <name type="scientific">Elysia chlorotica</name>
    <name type="common">Eastern emerald elysia</name>
    <name type="synonym">Sea slug</name>
    <dbReference type="NCBI Taxonomy" id="188477"/>
    <lineage>
        <taxon>Eukaryota</taxon>
        <taxon>Metazoa</taxon>
        <taxon>Spiralia</taxon>
        <taxon>Lophotrochozoa</taxon>
        <taxon>Mollusca</taxon>
        <taxon>Gastropoda</taxon>
        <taxon>Heterobranchia</taxon>
        <taxon>Euthyneura</taxon>
        <taxon>Panpulmonata</taxon>
        <taxon>Sacoglossa</taxon>
        <taxon>Placobranchoidea</taxon>
        <taxon>Plakobranchidae</taxon>
        <taxon>Elysia</taxon>
    </lineage>
</organism>
<name>A0A3S1BAN7_ELYCH</name>
<accession>A0A3S1BAN7</accession>
<dbReference type="Proteomes" id="UP000271974">
    <property type="component" value="Unassembled WGS sequence"/>
</dbReference>
<dbReference type="AlphaFoldDB" id="A0A3S1BAN7"/>
<keyword evidence="2 3" id="KW-0040">ANK repeat</keyword>
<dbReference type="PANTHER" id="PTHR24171:SF9">
    <property type="entry name" value="ANKYRIN REPEAT DOMAIN-CONTAINING PROTEIN 39"/>
    <property type="match status" value="1"/>
</dbReference>
<dbReference type="Pfam" id="PF12796">
    <property type="entry name" value="Ank_2"/>
    <property type="match status" value="1"/>
</dbReference>
<evidence type="ECO:0000256" key="1">
    <source>
        <dbReference type="ARBA" id="ARBA00022737"/>
    </source>
</evidence>
<dbReference type="OrthoDB" id="9995210at2759"/>
<feature type="repeat" description="ANK" evidence="3">
    <location>
        <begin position="160"/>
        <end position="192"/>
    </location>
</feature>
<dbReference type="PROSITE" id="PS50088">
    <property type="entry name" value="ANK_REPEAT"/>
    <property type="match status" value="3"/>
</dbReference>
<dbReference type="EMBL" id="RQTK01000436">
    <property type="protein sequence ID" value="RUS79665.1"/>
    <property type="molecule type" value="Genomic_DNA"/>
</dbReference>
<dbReference type="STRING" id="188477.A0A3S1BAN7"/>
<protein>
    <submittedName>
        <fullName evidence="4">Uncharacterized protein</fullName>
    </submittedName>
</protein>
<gene>
    <name evidence="4" type="ORF">EGW08_012588</name>
</gene>
<evidence type="ECO:0000256" key="3">
    <source>
        <dbReference type="PROSITE-ProRule" id="PRU00023"/>
    </source>
</evidence>
<comment type="caution">
    <text evidence="4">The sequence shown here is derived from an EMBL/GenBank/DDBJ whole genome shotgun (WGS) entry which is preliminary data.</text>
</comment>
<dbReference type="SUPFAM" id="SSF48403">
    <property type="entry name" value="Ankyrin repeat"/>
    <property type="match status" value="1"/>
</dbReference>
<dbReference type="Pfam" id="PF13606">
    <property type="entry name" value="Ank_3"/>
    <property type="match status" value="1"/>
</dbReference>
<dbReference type="PANTHER" id="PTHR24171">
    <property type="entry name" value="ANKYRIN REPEAT DOMAIN-CONTAINING PROTEIN 39-RELATED"/>
    <property type="match status" value="1"/>
</dbReference>
<evidence type="ECO:0000256" key="2">
    <source>
        <dbReference type="ARBA" id="ARBA00023043"/>
    </source>
</evidence>
<dbReference type="InterPro" id="IPR036770">
    <property type="entry name" value="Ankyrin_rpt-contain_sf"/>
</dbReference>
<feature type="non-terminal residue" evidence="4">
    <location>
        <position position="220"/>
    </location>
</feature>
<keyword evidence="1" id="KW-0677">Repeat</keyword>
<evidence type="ECO:0000313" key="5">
    <source>
        <dbReference type="Proteomes" id="UP000271974"/>
    </source>
</evidence>
<feature type="repeat" description="ANK" evidence="3">
    <location>
        <begin position="95"/>
        <end position="127"/>
    </location>
</feature>
<evidence type="ECO:0000313" key="4">
    <source>
        <dbReference type="EMBL" id="RUS79665.1"/>
    </source>
</evidence>
<feature type="repeat" description="ANK" evidence="3">
    <location>
        <begin position="128"/>
        <end position="160"/>
    </location>
</feature>
<keyword evidence="5" id="KW-1185">Reference proteome</keyword>
<reference evidence="4 5" key="1">
    <citation type="submission" date="2019-01" db="EMBL/GenBank/DDBJ databases">
        <title>A draft genome assembly of the solar-powered sea slug Elysia chlorotica.</title>
        <authorList>
            <person name="Cai H."/>
            <person name="Li Q."/>
            <person name="Fang X."/>
            <person name="Li J."/>
            <person name="Curtis N.E."/>
            <person name="Altenburger A."/>
            <person name="Shibata T."/>
            <person name="Feng M."/>
            <person name="Maeda T."/>
            <person name="Schwartz J.A."/>
            <person name="Shigenobu S."/>
            <person name="Lundholm N."/>
            <person name="Nishiyama T."/>
            <person name="Yang H."/>
            <person name="Hasebe M."/>
            <person name="Li S."/>
            <person name="Pierce S.K."/>
            <person name="Wang J."/>
        </authorList>
    </citation>
    <scope>NUCLEOTIDE SEQUENCE [LARGE SCALE GENOMIC DNA]</scope>
    <source>
        <strain evidence="4">EC2010</strain>
        <tissue evidence="4">Whole organism of an adult</tissue>
    </source>
</reference>